<accession>A0AAN8WV28</accession>
<proteinExistence type="predicted"/>
<evidence type="ECO:0000313" key="2">
    <source>
        <dbReference type="Proteomes" id="UP001381693"/>
    </source>
</evidence>
<name>A0AAN8WV28_HALRR</name>
<reference evidence="1 2" key="1">
    <citation type="submission" date="2023-11" db="EMBL/GenBank/DDBJ databases">
        <title>Halocaridina rubra genome assembly.</title>
        <authorList>
            <person name="Smith C."/>
        </authorList>
    </citation>
    <scope>NUCLEOTIDE SEQUENCE [LARGE SCALE GENOMIC DNA]</scope>
    <source>
        <strain evidence="1">EP-1</strain>
        <tissue evidence="1">Whole</tissue>
    </source>
</reference>
<dbReference type="Proteomes" id="UP001381693">
    <property type="component" value="Unassembled WGS sequence"/>
</dbReference>
<comment type="caution">
    <text evidence="1">The sequence shown here is derived from an EMBL/GenBank/DDBJ whole genome shotgun (WGS) entry which is preliminary data.</text>
</comment>
<organism evidence="1 2">
    <name type="scientific">Halocaridina rubra</name>
    <name type="common">Hawaiian red shrimp</name>
    <dbReference type="NCBI Taxonomy" id="373956"/>
    <lineage>
        <taxon>Eukaryota</taxon>
        <taxon>Metazoa</taxon>
        <taxon>Ecdysozoa</taxon>
        <taxon>Arthropoda</taxon>
        <taxon>Crustacea</taxon>
        <taxon>Multicrustacea</taxon>
        <taxon>Malacostraca</taxon>
        <taxon>Eumalacostraca</taxon>
        <taxon>Eucarida</taxon>
        <taxon>Decapoda</taxon>
        <taxon>Pleocyemata</taxon>
        <taxon>Caridea</taxon>
        <taxon>Atyoidea</taxon>
        <taxon>Atyidae</taxon>
        <taxon>Halocaridina</taxon>
    </lineage>
</organism>
<keyword evidence="2" id="KW-1185">Reference proteome</keyword>
<gene>
    <name evidence="1" type="ORF">SK128_004884</name>
</gene>
<protein>
    <submittedName>
        <fullName evidence="1">Uncharacterized protein</fullName>
    </submittedName>
</protein>
<dbReference type="EMBL" id="JAXCGZ010015191">
    <property type="protein sequence ID" value="KAK7070916.1"/>
    <property type="molecule type" value="Genomic_DNA"/>
</dbReference>
<sequence>MYTSDYRRLAPDIVVDDVGDPAPIHGHGGNGESSKIPLVLLQGFFRGPGSKSPHHRRPSVLIFKAFASFCLTSSCSVTITSHKTLTSASRNLLDCFSQWECRLHIHIFNGIQSVPANVICIFPE</sequence>
<dbReference type="AlphaFoldDB" id="A0AAN8WV28"/>
<evidence type="ECO:0000313" key="1">
    <source>
        <dbReference type="EMBL" id="KAK7070916.1"/>
    </source>
</evidence>